<dbReference type="KEGG" id="mlr:MELLADRAFT_104889"/>
<reference evidence="3" key="1">
    <citation type="journal article" date="2011" name="Proc. Natl. Acad. Sci. U.S.A.">
        <title>Obligate biotrophy features unraveled by the genomic analysis of rust fungi.</title>
        <authorList>
            <person name="Duplessis S."/>
            <person name="Cuomo C.A."/>
            <person name="Lin Y.-C."/>
            <person name="Aerts A."/>
            <person name="Tisserant E."/>
            <person name="Veneault-Fourrey C."/>
            <person name="Joly D.L."/>
            <person name="Hacquard S."/>
            <person name="Amselem J."/>
            <person name="Cantarel B.L."/>
            <person name="Chiu R."/>
            <person name="Coutinho P.M."/>
            <person name="Feau N."/>
            <person name="Field M."/>
            <person name="Frey P."/>
            <person name="Gelhaye E."/>
            <person name="Goldberg J."/>
            <person name="Grabherr M.G."/>
            <person name="Kodira C.D."/>
            <person name="Kohler A."/>
            <person name="Kuees U."/>
            <person name="Lindquist E.A."/>
            <person name="Lucas S.M."/>
            <person name="Mago R."/>
            <person name="Mauceli E."/>
            <person name="Morin E."/>
            <person name="Murat C."/>
            <person name="Pangilinan J.L."/>
            <person name="Park R."/>
            <person name="Pearson M."/>
            <person name="Quesneville H."/>
            <person name="Rouhier N."/>
            <person name="Sakthikumar S."/>
            <person name="Salamov A.A."/>
            <person name="Schmutz J."/>
            <person name="Selles B."/>
            <person name="Shapiro H."/>
            <person name="Tanguay P."/>
            <person name="Tuskan G.A."/>
            <person name="Henrissat B."/>
            <person name="Van de Peer Y."/>
            <person name="Rouze P."/>
            <person name="Ellis J.G."/>
            <person name="Dodds P.N."/>
            <person name="Schein J.E."/>
            <person name="Zhong S."/>
            <person name="Hamelin R.C."/>
            <person name="Grigoriev I.V."/>
            <person name="Szabo L.J."/>
            <person name="Martin F."/>
        </authorList>
    </citation>
    <scope>NUCLEOTIDE SEQUENCE [LARGE SCALE GENOMIC DNA]</scope>
    <source>
        <strain evidence="3">98AG31 / pathotype 3-4-7</strain>
    </source>
</reference>
<dbReference type="VEuPathDB" id="FungiDB:MELLADRAFT_104889"/>
<accession>F4RGE4</accession>
<dbReference type="GeneID" id="18922426"/>
<gene>
    <name evidence="2" type="ORF">MELLADRAFT_104889</name>
</gene>
<evidence type="ECO:0000313" key="3">
    <source>
        <dbReference type="Proteomes" id="UP000001072"/>
    </source>
</evidence>
<dbReference type="HOGENOM" id="CLU_553292_0_0_1"/>
<feature type="region of interest" description="Disordered" evidence="1">
    <location>
        <begin position="184"/>
        <end position="224"/>
    </location>
</feature>
<proteinExistence type="predicted"/>
<organism evidence="3">
    <name type="scientific">Melampsora larici-populina (strain 98AG31 / pathotype 3-4-7)</name>
    <name type="common">Poplar leaf rust fungus</name>
    <dbReference type="NCBI Taxonomy" id="747676"/>
    <lineage>
        <taxon>Eukaryota</taxon>
        <taxon>Fungi</taxon>
        <taxon>Dikarya</taxon>
        <taxon>Basidiomycota</taxon>
        <taxon>Pucciniomycotina</taxon>
        <taxon>Pucciniomycetes</taxon>
        <taxon>Pucciniales</taxon>
        <taxon>Melampsoraceae</taxon>
        <taxon>Melampsora</taxon>
    </lineage>
</organism>
<dbReference type="AlphaFoldDB" id="F4RGE4"/>
<protein>
    <submittedName>
        <fullName evidence="2">Uncharacterized protein</fullName>
    </submittedName>
</protein>
<keyword evidence="3" id="KW-1185">Reference proteome</keyword>
<feature type="region of interest" description="Disordered" evidence="1">
    <location>
        <begin position="239"/>
        <end position="260"/>
    </location>
</feature>
<sequence length="588" mass="66603">MSRALGHARHARHKNSLYPRIFQSESKRLIDTRSPSQDAQKASMESLPLASSNLETTAFNRKATESHFQPSWDGPIIDSSIYSTTHYDKFRRWKPSDLAYFLMITCLHLIKNISVEAATLCLHVIGAVSTFNTDEKSSQATLPKAMSTFLDGLRIEPKIRRTVCCPKCFSMYYGDKIPTFCTSQVTPRSRNHGTRAFGMKSDPQSAEDPRNGGASDDEDSETETVASDVYMKDCSVDAASENPDTELGSSPPPPTPEYLSAESNDKLLFAFEEMNLESDTCSMTSPEDYQAKQEQTESFLEDDAFDEDLSDLEDAYEDELGWRFFDDSQNLATLQDITRNINLPSWVGRVPSTVGTRKGGKLKADEWVILFQVMMIPAIISVLHKDQGATDFTEHNFVRNALHLISVLNIVRRLELNERDIGSLRYHLRSYRNGYSKLYSSLPVLPNHHMALHLPECIQRFGPAPFWSAWLFERLNDVRRPMAYRWGRINEIFITNPGSQGNPKAQLWFEVLRFSDLRASEKAKHGLDNWPNARMTVVYTSSKKKDLVRVDELVAQGAAWDTPEGCFGIKQPTTLIINLSKFNCEQTS</sequence>
<dbReference type="OrthoDB" id="3247418at2759"/>
<evidence type="ECO:0000313" key="2">
    <source>
        <dbReference type="EMBL" id="EGG08493.1"/>
    </source>
</evidence>
<dbReference type="EMBL" id="GL883100">
    <property type="protein sequence ID" value="EGG08493.1"/>
    <property type="molecule type" value="Genomic_DNA"/>
</dbReference>
<name>F4RGE4_MELLP</name>
<dbReference type="RefSeq" id="XP_007408079.1">
    <property type="nucleotide sequence ID" value="XM_007408017.1"/>
</dbReference>
<dbReference type="InParanoid" id="F4RGE4"/>
<dbReference type="Proteomes" id="UP000001072">
    <property type="component" value="Unassembled WGS sequence"/>
</dbReference>
<evidence type="ECO:0000256" key="1">
    <source>
        <dbReference type="SAM" id="MobiDB-lite"/>
    </source>
</evidence>